<dbReference type="SUPFAM" id="SSF48371">
    <property type="entry name" value="ARM repeat"/>
    <property type="match status" value="1"/>
</dbReference>
<dbReference type="PANTHER" id="PTHR13022">
    <property type="entry name" value="EUKARYOTIC TRANSLATION INITIATION FACTOR 3 SUBUNIT 11"/>
    <property type="match status" value="1"/>
</dbReference>
<feature type="domain" description="CSN8/PSMD8/EIF3K" evidence="1">
    <location>
        <begin position="71"/>
        <end position="135"/>
    </location>
</feature>
<dbReference type="EMBL" id="JAEUBF010001336">
    <property type="protein sequence ID" value="KAH3669199.1"/>
    <property type="molecule type" value="Genomic_DNA"/>
</dbReference>
<dbReference type="GO" id="GO:0003743">
    <property type="term" value="F:translation initiation factor activity"/>
    <property type="evidence" value="ECO:0007669"/>
    <property type="project" value="InterPro"/>
</dbReference>
<dbReference type="Pfam" id="PF10075">
    <property type="entry name" value="CSN8_PSD8_EIF3K"/>
    <property type="match status" value="1"/>
</dbReference>
<dbReference type="GO" id="GO:0005852">
    <property type="term" value="C:eukaryotic translation initiation factor 3 complex"/>
    <property type="evidence" value="ECO:0007669"/>
    <property type="project" value="InterPro"/>
</dbReference>
<evidence type="ECO:0000313" key="2">
    <source>
        <dbReference type="EMBL" id="KAH3669199.1"/>
    </source>
</evidence>
<evidence type="ECO:0000313" key="3">
    <source>
        <dbReference type="Proteomes" id="UP000769528"/>
    </source>
</evidence>
<proteinExistence type="predicted"/>
<dbReference type="Proteomes" id="UP000769528">
    <property type="component" value="Unassembled WGS sequence"/>
</dbReference>
<name>A0A9P8T864_9ASCO</name>
<dbReference type="InterPro" id="IPR009374">
    <property type="entry name" value="eIF3k"/>
</dbReference>
<evidence type="ECO:0000259" key="1">
    <source>
        <dbReference type="Pfam" id="PF10075"/>
    </source>
</evidence>
<sequence>MSENRLISKPSQRPQEIDEIISTLKRYDVSVIKDLEDYLLDQYKGDYSDLNSNLALLKLYELGNELSVEREEITIKILIKGLIEFVDQDFALYLHLLPPYVFSTQTSYTTKVQNLTTLYELLISNKFDEFVNKNKELNNIIDEHSLALVRNTFLANKSAKFIISEPVSEDVSALKLSKIISSLI</sequence>
<dbReference type="InterPro" id="IPR033464">
    <property type="entry name" value="CSN8_PSD8_EIF3K"/>
</dbReference>
<keyword evidence="3" id="KW-1185">Reference proteome</keyword>
<reference evidence="2" key="2">
    <citation type="submission" date="2021-01" db="EMBL/GenBank/DDBJ databases">
        <authorList>
            <person name="Schikora-Tamarit M.A."/>
        </authorList>
    </citation>
    <scope>NUCLEOTIDE SEQUENCE</scope>
    <source>
        <strain evidence="2">CBS6341</strain>
    </source>
</reference>
<protein>
    <recommendedName>
        <fullName evidence="1">CSN8/PSMD8/EIF3K domain-containing protein</fullName>
    </recommendedName>
</protein>
<dbReference type="OrthoDB" id="337745at2759"/>
<comment type="caution">
    <text evidence="2">The sequence shown here is derived from an EMBL/GenBank/DDBJ whole genome shotgun (WGS) entry which is preliminary data.</text>
</comment>
<dbReference type="InterPro" id="IPR016024">
    <property type="entry name" value="ARM-type_fold"/>
</dbReference>
<dbReference type="GO" id="GO:0043022">
    <property type="term" value="F:ribosome binding"/>
    <property type="evidence" value="ECO:0007669"/>
    <property type="project" value="InterPro"/>
</dbReference>
<dbReference type="PANTHER" id="PTHR13022:SF0">
    <property type="entry name" value="EUKARYOTIC TRANSLATION INITIATION FACTOR 3 SUBUNIT K"/>
    <property type="match status" value="1"/>
</dbReference>
<dbReference type="InterPro" id="IPR016020">
    <property type="entry name" value="Transl_init_fac_sub12_N_euk"/>
</dbReference>
<accession>A0A9P8T864</accession>
<dbReference type="AlphaFoldDB" id="A0A9P8T864"/>
<organism evidence="2 3">
    <name type="scientific">Wickerhamomyces mucosus</name>
    <dbReference type="NCBI Taxonomy" id="1378264"/>
    <lineage>
        <taxon>Eukaryota</taxon>
        <taxon>Fungi</taxon>
        <taxon>Dikarya</taxon>
        <taxon>Ascomycota</taxon>
        <taxon>Saccharomycotina</taxon>
        <taxon>Saccharomycetes</taxon>
        <taxon>Phaffomycetales</taxon>
        <taxon>Wickerhamomycetaceae</taxon>
        <taxon>Wickerhamomyces</taxon>
    </lineage>
</organism>
<gene>
    <name evidence="2" type="ORF">WICMUC_005038</name>
</gene>
<reference evidence="2" key="1">
    <citation type="journal article" date="2021" name="Open Biol.">
        <title>Shared evolutionary footprints suggest mitochondrial oxidative damage underlies multiple complex I losses in fungi.</title>
        <authorList>
            <person name="Schikora-Tamarit M.A."/>
            <person name="Marcet-Houben M."/>
            <person name="Nosek J."/>
            <person name="Gabaldon T."/>
        </authorList>
    </citation>
    <scope>NUCLEOTIDE SEQUENCE</scope>
    <source>
        <strain evidence="2">CBS6341</strain>
    </source>
</reference>
<dbReference type="GO" id="GO:0006446">
    <property type="term" value="P:regulation of translational initiation"/>
    <property type="evidence" value="ECO:0007669"/>
    <property type="project" value="InterPro"/>
</dbReference>
<dbReference type="Gene3D" id="1.25.40.250">
    <property type="entry name" value="ARM repeat, domain 1"/>
    <property type="match status" value="1"/>
</dbReference>